<dbReference type="InterPro" id="IPR013783">
    <property type="entry name" value="Ig-like_fold"/>
</dbReference>
<dbReference type="InterPro" id="IPR012938">
    <property type="entry name" value="Glc/Sorbosone_DH"/>
</dbReference>
<dbReference type="InterPro" id="IPR022409">
    <property type="entry name" value="PKD/Chitinase_dom"/>
</dbReference>
<dbReference type="PATRIC" id="fig|1166018.3.peg.2842"/>
<dbReference type="AlphaFoldDB" id="I0K4S7"/>
<dbReference type="eggNOG" id="COG2133">
    <property type="taxonomic scope" value="Bacteria"/>
</dbReference>
<dbReference type="InterPro" id="IPR000772">
    <property type="entry name" value="Ricin_B_lectin"/>
</dbReference>
<dbReference type="SMART" id="SM00060">
    <property type="entry name" value="FN3"/>
    <property type="match status" value="1"/>
</dbReference>
<dbReference type="SUPFAM" id="SSF50370">
    <property type="entry name" value="Ricin B-like lectins"/>
    <property type="match status" value="2"/>
</dbReference>
<dbReference type="SUPFAM" id="SSF49299">
    <property type="entry name" value="PKD domain"/>
    <property type="match status" value="1"/>
</dbReference>
<dbReference type="InterPro" id="IPR003961">
    <property type="entry name" value="FN3_dom"/>
</dbReference>
<gene>
    <name evidence="2" type="ORF">FAES_1120</name>
</gene>
<dbReference type="HOGENOM" id="CLU_264426_0_0_10"/>
<dbReference type="Pfam" id="PF14200">
    <property type="entry name" value="RicinB_lectin_2"/>
    <property type="match status" value="4"/>
</dbReference>
<dbReference type="Pfam" id="PF18911">
    <property type="entry name" value="PKD_4"/>
    <property type="match status" value="1"/>
</dbReference>
<keyword evidence="3" id="KW-1185">Reference proteome</keyword>
<dbReference type="SUPFAM" id="SSF50952">
    <property type="entry name" value="Soluble quinoprotein glucose dehydrogenase"/>
    <property type="match status" value="1"/>
</dbReference>
<dbReference type="SMART" id="SM00089">
    <property type="entry name" value="PKD"/>
    <property type="match status" value="1"/>
</dbReference>
<dbReference type="PANTHER" id="PTHR19328">
    <property type="entry name" value="HEDGEHOG-INTERACTING PROTEIN"/>
    <property type="match status" value="1"/>
</dbReference>
<dbReference type="EMBL" id="HE796683">
    <property type="protein sequence ID" value="CCG99130.1"/>
    <property type="molecule type" value="Genomic_DNA"/>
</dbReference>
<dbReference type="STRING" id="1166018.FAES_1120"/>
<dbReference type="KEGG" id="fae:FAES_1120"/>
<evidence type="ECO:0000313" key="3">
    <source>
        <dbReference type="Proteomes" id="UP000011058"/>
    </source>
</evidence>
<reference evidence="2 3" key="1">
    <citation type="journal article" date="2012" name="J. Bacteriol.">
        <title>Genome Sequence of Fibrella aestuarina BUZ 2T, a Filamentous Marine Bacterium.</title>
        <authorList>
            <person name="Filippini M."/>
            <person name="Qi W."/>
            <person name="Blom J."/>
            <person name="Goesmann A."/>
            <person name="Smits T.H."/>
            <person name="Bagheri H.C."/>
        </authorList>
    </citation>
    <scope>NUCLEOTIDE SEQUENCE [LARGE SCALE GENOMIC DNA]</scope>
    <source>
        <strain evidence="3">BUZ 2T</strain>
    </source>
</reference>
<keyword evidence="2" id="KW-0430">Lectin</keyword>
<dbReference type="InterPro" id="IPR035986">
    <property type="entry name" value="PKD_dom_sf"/>
</dbReference>
<dbReference type="PANTHER" id="PTHR19328:SF13">
    <property type="entry name" value="HIPL1 PROTEIN"/>
    <property type="match status" value="1"/>
</dbReference>
<dbReference type="eggNOG" id="COG3291">
    <property type="taxonomic scope" value="Bacteria"/>
</dbReference>
<dbReference type="Gene3D" id="2.60.40.10">
    <property type="entry name" value="Immunoglobulins"/>
    <property type="match status" value="3"/>
</dbReference>
<dbReference type="Proteomes" id="UP000011058">
    <property type="component" value="Chromosome"/>
</dbReference>
<dbReference type="GO" id="GO:0046556">
    <property type="term" value="F:alpha-L-arabinofuranosidase activity"/>
    <property type="evidence" value="ECO:0007669"/>
    <property type="project" value="UniProtKB-EC"/>
</dbReference>
<evidence type="ECO:0000313" key="2">
    <source>
        <dbReference type="EMBL" id="CCG99130.1"/>
    </source>
</evidence>
<evidence type="ECO:0000259" key="1">
    <source>
        <dbReference type="PROSITE" id="PS50093"/>
    </source>
</evidence>
<dbReference type="Gene3D" id="2.120.10.30">
    <property type="entry name" value="TolB, C-terminal domain"/>
    <property type="match status" value="1"/>
</dbReference>
<dbReference type="InterPro" id="IPR035992">
    <property type="entry name" value="Ricin_B-like_lectins"/>
</dbReference>
<protein>
    <submittedName>
        <fullName evidence="2">Ricin B lectin</fullName>
        <ecNumber evidence="2">3.2.1.55</ecNumber>
    </submittedName>
</protein>
<dbReference type="GO" id="GO:0030246">
    <property type="term" value="F:carbohydrate binding"/>
    <property type="evidence" value="ECO:0007669"/>
    <property type="project" value="UniProtKB-KW"/>
</dbReference>
<dbReference type="CDD" id="cd00161">
    <property type="entry name" value="beta-trefoil_Ricin-like"/>
    <property type="match status" value="2"/>
</dbReference>
<organism evidence="2 3">
    <name type="scientific">Fibrella aestuarina BUZ 2</name>
    <dbReference type="NCBI Taxonomy" id="1166018"/>
    <lineage>
        <taxon>Bacteria</taxon>
        <taxon>Pseudomonadati</taxon>
        <taxon>Bacteroidota</taxon>
        <taxon>Cytophagia</taxon>
        <taxon>Cytophagales</taxon>
        <taxon>Spirosomataceae</taxon>
        <taxon>Fibrella</taxon>
    </lineage>
</organism>
<keyword evidence="2" id="KW-0326">Glycosidase</keyword>
<sequence length="1265" mass="136802">MSTPFAKRHNVAFSLVISLLCWFGDVPVSPGQTLPAGFNNSKAQDGYTIPIGIVFSKDSRYQFVWTKDGYLWASVWNGTQYVKQATPVINLVNEVGNWGDFGLLSVALDPNFEQNGFAYFFYVVDRYQLFNGGRADYDLNRNDYYNATIGRLTRYKLVTSGGTVSADYNTRKLLLGESKKTGVPLTHQSHAGGTIVFGRDGSLLLSTGDNASFTSIDKGSAPETYYQAALADTIMTPNENVGAFRSQMLTSLCGKVLRLDPNTGDGLSSNPYYDPANPRSAKSRVWTLGLRNPYRMTLQPGTGSTNPADGNPGTLLIGDVGWDQWEDLHVIRTGGENAGWPLFEGITPQTGYTNAAQTLLNRDEPNPDPSCGKPYLTFADLLRDEVSPAAGTVVATSPCGTTPLPGLQRRYFHSRPALDWRHGEAIARTPTFNGNTPTATPLGAAGGVAGTPFPGNCSTAGAYYPANPAFPAAWQNTYFFADYGTNWIKAATLSPDGKVTQVRDFLSASTGINSIVDVEYNPLDGALYYVNVFAGSVMKISYGGNRPPVAVATTTSLTGTSPLSVTFNAGASTDPDGDALTYAWDFGDGTSSTLASPVKVFASLPGKGFTVQLTVRDSKGLSDSKSFQVSLNNAAPTARITSPVANSKYALDKASNYTLTASVADESPETLTYAWQVRLHHNNHEHREAVINQASPTVVISPVGCDGEDYYYLITLNVTDAGGLTAQDSVRIYPDCNSPSLAITNLTAAPLTNAVRLNWTNPTISFDNVLVVGKVGSGFTDRPNAPTYTANSSFTANSAEFFGGKVLYQGVATSLTVTELMAGQPYYFRVYTRRGSAWTGGVEISATPAGSTPPPLSVTGVVPNTCYRIYSRVSGRVLGVENGVKDDGGAVRQRTDANQDWQRWKFEPIDNGYYQIVAAHSDKVLDVWWSSPENGAGLQQWSSNGVYSRNQHWSLQRNAEGYFQITARHSGKALDVQNSNQTEGGMVVQYTPNGTTAQQWLIEERACTTTGGSSTTVAQPTAVIDPAKCYRIQSRSSGKVLNVPSGLPDDGVNIRQNTNTDRPWQKWRFYPIDGGYYRVSVQHNGKSIEVPNYSTADGTLLHQWTFWGGDHQQWSVVRNTEGFYTFTNRNSGKRIDVRGFNTNEGGDIIQSAATTGTNQQWSITETTCPVGGRIGFVDEPTTAAFNLWPNPARDHVLIDLSAVVGQPVGLSVTDLAGRSLQQLQLNAAPAAPFRLNTGQLANGLYLINIAPDGWKPATLRFIIQQ</sequence>
<dbReference type="SMART" id="SM00458">
    <property type="entry name" value="RICIN"/>
    <property type="match status" value="2"/>
</dbReference>
<feature type="domain" description="PKD" evidence="1">
    <location>
        <begin position="548"/>
        <end position="629"/>
    </location>
</feature>
<dbReference type="InterPro" id="IPR011042">
    <property type="entry name" value="6-blade_b-propeller_TolB-like"/>
</dbReference>
<accession>I0K4S7</accession>
<dbReference type="OrthoDB" id="9770043at2"/>
<name>I0K4S7_9BACT</name>
<dbReference type="PROSITE" id="PS50231">
    <property type="entry name" value="RICIN_B_LECTIN"/>
    <property type="match status" value="2"/>
</dbReference>
<dbReference type="PROSITE" id="PS50093">
    <property type="entry name" value="PKD"/>
    <property type="match status" value="1"/>
</dbReference>
<dbReference type="InterPro" id="IPR000601">
    <property type="entry name" value="PKD_dom"/>
</dbReference>
<proteinExistence type="predicted"/>
<dbReference type="EC" id="3.2.1.55" evidence="2"/>
<keyword evidence="2" id="KW-0378">Hydrolase</keyword>
<dbReference type="Pfam" id="PF07995">
    <property type="entry name" value="GSDH"/>
    <property type="match status" value="1"/>
</dbReference>
<dbReference type="InterPro" id="IPR011041">
    <property type="entry name" value="Quinoprot_gluc/sorb_DH_b-prop"/>
</dbReference>
<dbReference type="CDD" id="cd00146">
    <property type="entry name" value="PKD"/>
    <property type="match status" value="1"/>
</dbReference>
<dbReference type="Gene3D" id="2.80.10.50">
    <property type="match status" value="4"/>
</dbReference>